<dbReference type="Gene3D" id="3.30.200.20">
    <property type="entry name" value="Phosphorylase Kinase, domain 1"/>
    <property type="match status" value="1"/>
</dbReference>
<evidence type="ECO:0000256" key="5">
    <source>
        <dbReference type="ARBA" id="ARBA00022840"/>
    </source>
</evidence>
<dbReference type="PANTHER" id="PTHR27002:SF181">
    <property type="entry name" value="RECEPTOR-LIKE SERINE_THREONINE-PROTEIN KINASE"/>
    <property type="match status" value="1"/>
</dbReference>
<feature type="domain" description="S-locus receptor kinase C-terminal" evidence="7">
    <location>
        <begin position="227"/>
        <end position="268"/>
    </location>
</feature>
<comment type="caution">
    <text evidence="8">The sequence shown here is derived from an EMBL/GenBank/DDBJ whole genome shotgun (WGS) entry which is preliminary data.</text>
</comment>
<keyword evidence="6" id="KW-0812">Transmembrane</keyword>
<keyword evidence="3" id="KW-0547">Nucleotide-binding</keyword>
<evidence type="ECO:0000256" key="6">
    <source>
        <dbReference type="SAM" id="Phobius"/>
    </source>
</evidence>
<feature type="transmembrane region" description="Helical" evidence="6">
    <location>
        <begin position="50"/>
        <end position="69"/>
    </location>
</feature>
<keyword evidence="4" id="KW-0418">Kinase</keyword>
<dbReference type="EMBL" id="JACEIK010010922">
    <property type="protein sequence ID" value="MCE3215356.1"/>
    <property type="molecule type" value="Genomic_DNA"/>
</dbReference>
<evidence type="ECO:0000256" key="3">
    <source>
        <dbReference type="ARBA" id="ARBA00022741"/>
    </source>
</evidence>
<accession>A0ABS8WT69</accession>
<evidence type="ECO:0000313" key="8">
    <source>
        <dbReference type="EMBL" id="MCE3215356.1"/>
    </source>
</evidence>
<evidence type="ECO:0000256" key="4">
    <source>
        <dbReference type="ARBA" id="ARBA00022777"/>
    </source>
</evidence>
<dbReference type="InterPro" id="IPR011009">
    <property type="entry name" value="Kinase-like_dom_sf"/>
</dbReference>
<protein>
    <recommendedName>
        <fullName evidence="7">S-locus receptor kinase C-terminal domain-containing protein</fullName>
    </recommendedName>
</protein>
<dbReference type="Proteomes" id="UP000823775">
    <property type="component" value="Unassembled WGS sequence"/>
</dbReference>
<keyword evidence="9" id="KW-1185">Reference proteome</keyword>
<evidence type="ECO:0000256" key="1">
    <source>
        <dbReference type="ARBA" id="ARBA00022527"/>
    </source>
</evidence>
<dbReference type="SUPFAM" id="SSF56112">
    <property type="entry name" value="Protein kinase-like (PK-like)"/>
    <property type="match status" value="1"/>
</dbReference>
<dbReference type="PANTHER" id="PTHR27002">
    <property type="entry name" value="RECEPTOR-LIKE SERINE/THREONINE-PROTEIN KINASE SD1-8"/>
    <property type="match status" value="1"/>
</dbReference>
<evidence type="ECO:0000313" key="9">
    <source>
        <dbReference type="Proteomes" id="UP000823775"/>
    </source>
</evidence>
<proteinExistence type="predicted"/>
<reference evidence="8 9" key="1">
    <citation type="journal article" date="2021" name="BMC Genomics">
        <title>Datura genome reveals duplications of psychoactive alkaloid biosynthetic genes and high mutation rate following tissue culture.</title>
        <authorList>
            <person name="Rajewski A."/>
            <person name="Carter-House D."/>
            <person name="Stajich J."/>
            <person name="Litt A."/>
        </authorList>
    </citation>
    <scope>NUCLEOTIDE SEQUENCE [LARGE SCALE GENOMIC DNA]</scope>
    <source>
        <strain evidence="8">AR-01</strain>
    </source>
</reference>
<organism evidence="8 9">
    <name type="scientific">Datura stramonium</name>
    <name type="common">Jimsonweed</name>
    <name type="synonym">Common thornapple</name>
    <dbReference type="NCBI Taxonomy" id="4076"/>
    <lineage>
        <taxon>Eukaryota</taxon>
        <taxon>Viridiplantae</taxon>
        <taxon>Streptophyta</taxon>
        <taxon>Embryophyta</taxon>
        <taxon>Tracheophyta</taxon>
        <taxon>Spermatophyta</taxon>
        <taxon>Magnoliopsida</taxon>
        <taxon>eudicotyledons</taxon>
        <taxon>Gunneridae</taxon>
        <taxon>Pentapetalae</taxon>
        <taxon>asterids</taxon>
        <taxon>lamiids</taxon>
        <taxon>Solanales</taxon>
        <taxon>Solanaceae</taxon>
        <taxon>Solanoideae</taxon>
        <taxon>Datureae</taxon>
        <taxon>Datura</taxon>
    </lineage>
</organism>
<evidence type="ECO:0000259" key="7">
    <source>
        <dbReference type="Pfam" id="PF11883"/>
    </source>
</evidence>
<keyword evidence="5" id="KW-0067">ATP-binding</keyword>
<gene>
    <name evidence="8" type="ORF">HAX54_002085</name>
</gene>
<sequence length="268" mass="30554">MEKWMWSCESLLDIRKGSNGGQDIYIRMAASESGWLMVWSNRKKKRERHFTVLPLSVGLILVFLSLLIYHRRRKKALELKSKGGSGCGGNYKMNYNSDKLERGLWTVYKGILEGQEIAVKRLSRTSTQGENEFKNEVVYIAKLQHRNLEFEPKKSVEILDTPVNQMYLALAWKLYKEGRSTELLDEYLGDSCSTPEVERSIHVGLLILSNNVREDRPSMSSAVMMLNNEGVLPQAKRPGFYIEKDAPDGELYAQSTVSETPITILAAR</sequence>
<keyword evidence="1" id="KW-0723">Serine/threonine-protein kinase</keyword>
<name>A0ABS8WT69_DATST</name>
<keyword evidence="2" id="KW-0808">Transferase</keyword>
<dbReference type="InterPro" id="IPR021820">
    <property type="entry name" value="S-locus_recpt_kinase_C"/>
</dbReference>
<keyword evidence="6" id="KW-0472">Membrane</keyword>
<dbReference type="Pfam" id="PF11883">
    <property type="entry name" value="DUF3403"/>
    <property type="match status" value="1"/>
</dbReference>
<evidence type="ECO:0000256" key="2">
    <source>
        <dbReference type="ARBA" id="ARBA00022679"/>
    </source>
</evidence>
<keyword evidence="6" id="KW-1133">Transmembrane helix</keyword>